<dbReference type="InterPro" id="IPR029069">
    <property type="entry name" value="HotDog_dom_sf"/>
</dbReference>
<keyword evidence="4" id="KW-1185">Reference proteome</keyword>
<dbReference type="Proteomes" id="UP000019184">
    <property type="component" value="Unassembled WGS sequence"/>
</dbReference>
<dbReference type="InterPro" id="IPR050563">
    <property type="entry name" value="4-hydroxybenzoyl-CoA_TE"/>
</dbReference>
<dbReference type="CDD" id="cd00586">
    <property type="entry name" value="4HBT"/>
    <property type="match status" value="1"/>
</dbReference>
<sequence length="146" mass="16148">MARIKLELPANFPFSTELRVRITDVNYGGHMGNDALLGLLHEARVQFLAHYGLSELDIGGVGIIMADSVIVYKSEAFPAETLVIAVAVADFNRCGCDFIYRVTEKTSDREVARAKTGIVFFNYQQRAIQNVPPTFLDLFPPDVVPA</sequence>
<dbReference type="PANTHER" id="PTHR31793">
    <property type="entry name" value="4-HYDROXYBENZOYL-COA THIOESTERASE FAMILY MEMBER"/>
    <property type="match status" value="1"/>
</dbReference>
<comment type="similarity">
    <text evidence="1">Belongs to the 4-hydroxybenzoyl-CoA thioesterase family.</text>
</comment>
<name>A0A7U7GCT6_9GAMM</name>
<dbReference type="EMBL" id="CBTK010000201">
    <property type="protein sequence ID" value="CDH45718.1"/>
    <property type="molecule type" value="Genomic_DNA"/>
</dbReference>
<evidence type="ECO:0008006" key="5">
    <source>
        <dbReference type="Google" id="ProtNLM"/>
    </source>
</evidence>
<dbReference type="PANTHER" id="PTHR31793:SF27">
    <property type="entry name" value="NOVEL THIOESTERASE SUPERFAMILY DOMAIN AND SAPOSIN A-TYPE DOMAIN CONTAINING PROTEIN (0610012H03RIK)"/>
    <property type="match status" value="1"/>
</dbReference>
<keyword evidence="2" id="KW-0378">Hydrolase</keyword>
<evidence type="ECO:0000313" key="4">
    <source>
        <dbReference type="Proteomes" id="UP000019184"/>
    </source>
</evidence>
<proteinExistence type="inferred from homology"/>
<dbReference type="OrthoDB" id="333038at2"/>
<gene>
    <name evidence="3" type="ORF">BN874_280023</name>
</gene>
<evidence type="ECO:0000256" key="2">
    <source>
        <dbReference type="ARBA" id="ARBA00022801"/>
    </source>
</evidence>
<evidence type="ECO:0000313" key="3">
    <source>
        <dbReference type="EMBL" id="CDH45718.1"/>
    </source>
</evidence>
<dbReference type="AlphaFoldDB" id="A0A7U7GCT6"/>
<dbReference type="RefSeq" id="WP_034433702.1">
    <property type="nucleotide sequence ID" value="NZ_CBTK010000201.1"/>
</dbReference>
<comment type="caution">
    <text evidence="3">The sequence shown here is derived from an EMBL/GenBank/DDBJ whole genome shotgun (WGS) entry which is preliminary data.</text>
</comment>
<dbReference type="GO" id="GO:0047617">
    <property type="term" value="F:fatty acyl-CoA hydrolase activity"/>
    <property type="evidence" value="ECO:0007669"/>
    <property type="project" value="TreeGrafter"/>
</dbReference>
<dbReference type="SUPFAM" id="SSF54637">
    <property type="entry name" value="Thioesterase/thiol ester dehydrase-isomerase"/>
    <property type="match status" value="1"/>
</dbReference>
<evidence type="ECO:0000256" key="1">
    <source>
        <dbReference type="ARBA" id="ARBA00005953"/>
    </source>
</evidence>
<protein>
    <recommendedName>
        <fullName evidence="5">Thioesterase</fullName>
    </recommendedName>
</protein>
<accession>A0A7U7GCT6</accession>
<organism evidence="3 4">
    <name type="scientific">Candidatus Contendobacter odensis Run_B_J11</name>
    <dbReference type="NCBI Taxonomy" id="1400861"/>
    <lineage>
        <taxon>Bacteria</taxon>
        <taxon>Pseudomonadati</taxon>
        <taxon>Pseudomonadota</taxon>
        <taxon>Gammaproteobacteria</taxon>
        <taxon>Candidatus Competibacteraceae</taxon>
        <taxon>Candidatus Contendibacter</taxon>
    </lineage>
</organism>
<dbReference type="Pfam" id="PF13279">
    <property type="entry name" value="4HBT_2"/>
    <property type="match status" value="1"/>
</dbReference>
<reference evidence="3 4" key="1">
    <citation type="journal article" date="2014" name="ISME J.">
        <title>Candidatus Competibacter-lineage genomes retrieved from metagenomes reveal functional metabolic diversity.</title>
        <authorList>
            <person name="McIlroy S.J."/>
            <person name="Albertsen M."/>
            <person name="Andresen E.K."/>
            <person name="Saunders A.M."/>
            <person name="Kristiansen R."/>
            <person name="Stokholm-Bjerregaard M."/>
            <person name="Nielsen K.L."/>
            <person name="Nielsen P.H."/>
        </authorList>
    </citation>
    <scope>NUCLEOTIDE SEQUENCE [LARGE SCALE GENOMIC DNA]</scope>
    <source>
        <strain evidence="3 4">Run_B_J11</strain>
    </source>
</reference>
<dbReference type="Gene3D" id="3.10.129.10">
    <property type="entry name" value="Hotdog Thioesterase"/>
    <property type="match status" value="1"/>
</dbReference>